<gene>
    <name evidence="2" type="ORF">EDB92DRAFT_2115317</name>
</gene>
<comment type="caution">
    <text evidence="2">The sequence shown here is derived from an EMBL/GenBank/DDBJ whole genome shotgun (WGS) entry which is preliminary data.</text>
</comment>
<accession>A0AAD4QCL8</accession>
<dbReference type="AlphaFoldDB" id="A0AAD4QCL8"/>
<evidence type="ECO:0000256" key="1">
    <source>
        <dbReference type="SAM" id="SignalP"/>
    </source>
</evidence>
<feature type="chain" id="PRO_5042219858" evidence="1">
    <location>
        <begin position="23"/>
        <end position="122"/>
    </location>
</feature>
<proteinExistence type="predicted"/>
<organism evidence="2 3">
    <name type="scientific">Lactarius akahatsu</name>
    <dbReference type="NCBI Taxonomy" id="416441"/>
    <lineage>
        <taxon>Eukaryota</taxon>
        <taxon>Fungi</taxon>
        <taxon>Dikarya</taxon>
        <taxon>Basidiomycota</taxon>
        <taxon>Agaricomycotina</taxon>
        <taxon>Agaricomycetes</taxon>
        <taxon>Russulales</taxon>
        <taxon>Russulaceae</taxon>
        <taxon>Lactarius</taxon>
    </lineage>
</organism>
<evidence type="ECO:0000313" key="3">
    <source>
        <dbReference type="Proteomes" id="UP001201163"/>
    </source>
</evidence>
<keyword evidence="1" id="KW-0732">Signal</keyword>
<evidence type="ECO:0000313" key="2">
    <source>
        <dbReference type="EMBL" id="KAH8989478.1"/>
    </source>
</evidence>
<protein>
    <submittedName>
        <fullName evidence="2">Uncharacterized protein</fullName>
    </submittedName>
</protein>
<reference evidence="2" key="1">
    <citation type="submission" date="2022-01" db="EMBL/GenBank/DDBJ databases">
        <title>Comparative genomics reveals a dynamic genome evolution in the ectomycorrhizal milk-cap (Lactarius) mushrooms.</title>
        <authorList>
            <consortium name="DOE Joint Genome Institute"/>
            <person name="Lebreton A."/>
            <person name="Tang N."/>
            <person name="Kuo A."/>
            <person name="LaButti K."/>
            <person name="Drula E."/>
            <person name="Barry K."/>
            <person name="Clum A."/>
            <person name="Lipzen A."/>
            <person name="Mousain D."/>
            <person name="Ng V."/>
            <person name="Wang R."/>
            <person name="Wang X."/>
            <person name="Dai Y."/>
            <person name="Henrissat B."/>
            <person name="Grigoriev I.V."/>
            <person name="Guerin-Laguette A."/>
            <person name="Yu F."/>
            <person name="Martin F.M."/>
        </authorList>
    </citation>
    <scope>NUCLEOTIDE SEQUENCE</scope>
    <source>
        <strain evidence="2">QP</strain>
    </source>
</reference>
<sequence length="122" mass="13055">MHSHKILAFLALAASTATPALSAPVVEGQEQARATFSDRDLQSFLDDFKTLGEFVKNTTGLRREPSPLTLPDLSGIGKTILGAGTSLGAADIIKGLFDSNSTSRRDLNEALQLLSRQLDELD</sequence>
<keyword evidence="3" id="KW-1185">Reference proteome</keyword>
<dbReference type="EMBL" id="JAKELL010000037">
    <property type="protein sequence ID" value="KAH8989478.1"/>
    <property type="molecule type" value="Genomic_DNA"/>
</dbReference>
<feature type="signal peptide" evidence="1">
    <location>
        <begin position="1"/>
        <end position="22"/>
    </location>
</feature>
<dbReference type="Proteomes" id="UP001201163">
    <property type="component" value="Unassembled WGS sequence"/>
</dbReference>
<name>A0AAD4QCL8_9AGAM</name>